<evidence type="ECO:0000313" key="10">
    <source>
        <dbReference type="Proteomes" id="UP000029839"/>
    </source>
</evidence>
<feature type="domain" description="EamA" evidence="8">
    <location>
        <begin position="25"/>
        <end position="158"/>
    </location>
</feature>
<feature type="transmembrane region" description="Helical" evidence="7">
    <location>
        <begin position="112"/>
        <end position="132"/>
    </location>
</feature>
<dbReference type="PANTHER" id="PTHR42920">
    <property type="entry name" value="OS03G0707200 PROTEIN-RELATED"/>
    <property type="match status" value="1"/>
</dbReference>
<keyword evidence="5 7" id="KW-1133">Transmembrane helix</keyword>
<dbReference type="PANTHER" id="PTHR42920:SF11">
    <property type="entry name" value="INNER MEMBRANE PROTEIN YTFF"/>
    <property type="match status" value="1"/>
</dbReference>
<feature type="transmembrane region" description="Helical" evidence="7">
    <location>
        <begin position="88"/>
        <end position="106"/>
    </location>
</feature>
<feature type="transmembrane region" description="Helical" evidence="7">
    <location>
        <begin position="59"/>
        <end position="76"/>
    </location>
</feature>
<evidence type="ECO:0000259" key="8">
    <source>
        <dbReference type="Pfam" id="PF00892"/>
    </source>
</evidence>
<evidence type="ECO:0000256" key="3">
    <source>
        <dbReference type="ARBA" id="ARBA00022475"/>
    </source>
</evidence>
<comment type="similarity">
    <text evidence="2">Belongs to the EamA transporter family.</text>
</comment>
<feature type="transmembrane region" description="Helical" evidence="7">
    <location>
        <begin position="275"/>
        <end position="294"/>
    </location>
</feature>
<dbReference type="GO" id="GO:0005886">
    <property type="term" value="C:plasma membrane"/>
    <property type="evidence" value="ECO:0007669"/>
    <property type="project" value="UniProtKB-SubCell"/>
</dbReference>
<protein>
    <submittedName>
        <fullName evidence="9">Permease</fullName>
    </submittedName>
</protein>
<dbReference type="Proteomes" id="UP000029839">
    <property type="component" value="Unassembled WGS sequence"/>
</dbReference>
<comment type="caution">
    <text evidence="9">The sequence shown here is derived from an EMBL/GenBank/DDBJ whole genome shotgun (WGS) entry which is preliminary data.</text>
</comment>
<sequence length="335" mass="34343">MTTAPSSTAPGAQEGAGSAGRAAVGVAAVVVASLLFAVNGTVSKIAMQSGLSPTRLVELRSLGSAVVLVAAVLVVAPRTRLPGRRELAGLAVLGVVGMAMVQWLYFVAISRLPVGLALLVEYTAPVLVALWARFVLREDVRARLWWALAACLAGLALVAQVGRGVTLDAVGLLAAGAAAVSLATYYLLGDRLVRRRDPLSTQAWSMVFAAVFWVVLQPLWTFDAAVLRDDVALPGAAEGVVLPLWALVAWIVLLGTVVPYVLVLAGVARLGAARTGVIGMLEPVAAAATAWLVLGESMTPVQLLGGAVVLAGVTAAETARSTHAARPAPDAVVST</sequence>
<accession>A0A0A0BWK0</accession>
<feature type="domain" description="EamA" evidence="8">
    <location>
        <begin position="171"/>
        <end position="314"/>
    </location>
</feature>
<feature type="transmembrane region" description="Helical" evidence="7">
    <location>
        <begin position="240"/>
        <end position="263"/>
    </location>
</feature>
<name>A0A0A0BWK0_9CELL</name>
<keyword evidence="6 7" id="KW-0472">Membrane</keyword>
<dbReference type="EMBL" id="AXCY01000018">
    <property type="protein sequence ID" value="KGM11559.1"/>
    <property type="molecule type" value="Genomic_DNA"/>
</dbReference>
<evidence type="ECO:0000256" key="6">
    <source>
        <dbReference type="ARBA" id="ARBA00023136"/>
    </source>
</evidence>
<evidence type="ECO:0000256" key="4">
    <source>
        <dbReference type="ARBA" id="ARBA00022692"/>
    </source>
</evidence>
<evidence type="ECO:0000313" key="9">
    <source>
        <dbReference type="EMBL" id="KGM11559.1"/>
    </source>
</evidence>
<dbReference type="InterPro" id="IPR037185">
    <property type="entry name" value="EmrE-like"/>
</dbReference>
<reference evidence="9 10" key="2">
    <citation type="journal article" date="2015" name="Stand. Genomic Sci.">
        <title>Draft genome sequence of Cellulomonas carbonis T26(T) and comparative analysis of six Cellulomonas genomes.</title>
        <authorList>
            <person name="Zhuang W."/>
            <person name="Zhang S."/>
            <person name="Xia X."/>
            <person name="Wang G."/>
        </authorList>
    </citation>
    <scope>NUCLEOTIDE SEQUENCE [LARGE SCALE GENOMIC DNA]</scope>
    <source>
        <strain evidence="9 10">T26</strain>
    </source>
</reference>
<feature type="transmembrane region" description="Helical" evidence="7">
    <location>
        <begin position="22"/>
        <end position="39"/>
    </location>
</feature>
<keyword evidence="4 7" id="KW-0812">Transmembrane</keyword>
<dbReference type="AlphaFoldDB" id="A0A0A0BWK0"/>
<evidence type="ECO:0000256" key="1">
    <source>
        <dbReference type="ARBA" id="ARBA00004651"/>
    </source>
</evidence>
<dbReference type="Pfam" id="PF00892">
    <property type="entry name" value="EamA"/>
    <property type="match status" value="2"/>
</dbReference>
<evidence type="ECO:0000256" key="2">
    <source>
        <dbReference type="ARBA" id="ARBA00007362"/>
    </source>
</evidence>
<organism evidence="9 10">
    <name type="scientific">Cellulomonas carbonis T26</name>
    <dbReference type="NCBI Taxonomy" id="947969"/>
    <lineage>
        <taxon>Bacteria</taxon>
        <taxon>Bacillati</taxon>
        <taxon>Actinomycetota</taxon>
        <taxon>Actinomycetes</taxon>
        <taxon>Micrococcales</taxon>
        <taxon>Cellulomonadaceae</taxon>
        <taxon>Cellulomonas</taxon>
    </lineage>
</organism>
<reference evidence="9 10" key="1">
    <citation type="submission" date="2013-08" db="EMBL/GenBank/DDBJ databases">
        <title>Genome sequencing of Cellulomonas carbonis T26.</title>
        <authorList>
            <person name="Chen F."/>
            <person name="Li Y."/>
            <person name="Wang G."/>
        </authorList>
    </citation>
    <scope>NUCLEOTIDE SEQUENCE [LARGE SCALE GENOMIC DNA]</scope>
    <source>
        <strain evidence="9 10">T26</strain>
    </source>
</reference>
<dbReference type="SUPFAM" id="SSF103481">
    <property type="entry name" value="Multidrug resistance efflux transporter EmrE"/>
    <property type="match status" value="2"/>
</dbReference>
<comment type="subcellular location">
    <subcellularLocation>
        <location evidence="1">Cell membrane</location>
        <topology evidence="1">Multi-pass membrane protein</topology>
    </subcellularLocation>
</comment>
<dbReference type="RefSeq" id="WP_052426011.1">
    <property type="nucleotide sequence ID" value="NZ_AXCY01000018.1"/>
</dbReference>
<dbReference type="OrthoDB" id="154915at2"/>
<keyword evidence="3" id="KW-1003">Cell membrane</keyword>
<dbReference type="InterPro" id="IPR000620">
    <property type="entry name" value="EamA_dom"/>
</dbReference>
<dbReference type="InterPro" id="IPR051258">
    <property type="entry name" value="Diverse_Substrate_Transporter"/>
</dbReference>
<evidence type="ECO:0000256" key="5">
    <source>
        <dbReference type="ARBA" id="ARBA00022989"/>
    </source>
</evidence>
<feature type="transmembrane region" description="Helical" evidence="7">
    <location>
        <begin position="169"/>
        <end position="189"/>
    </location>
</feature>
<gene>
    <name evidence="9" type="ORF">N868_05360</name>
</gene>
<evidence type="ECO:0000256" key="7">
    <source>
        <dbReference type="SAM" id="Phobius"/>
    </source>
</evidence>
<keyword evidence="10" id="KW-1185">Reference proteome</keyword>
<proteinExistence type="inferred from homology"/>
<feature type="transmembrane region" description="Helical" evidence="7">
    <location>
        <begin position="144"/>
        <end position="163"/>
    </location>
</feature>
<feature type="transmembrane region" description="Helical" evidence="7">
    <location>
        <begin position="201"/>
        <end position="220"/>
    </location>
</feature>